<gene>
    <name evidence="1" type="ORF">HA336_05905</name>
</gene>
<comment type="caution">
    <text evidence="1">The sequence shown here is derived from an EMBL/GenBank/DDBJ whole genome shotgun (WGS) entry which is preliminary data.</text>
</comment>
<sequence length="243" mass="28446">MIRRLVERYLRHVTKKRLTRRPTTALIYTCLLGMKAIARAFSEETISSISPEPLWTVESVSLVRIGTYPGDVLCSELVSFLTREFEEEERVEDVLPEVEVEAEFLARVRRFNDLLYEDIELPFEIEGTGEEEPDLDLRLIEVLLALDEIPQSEQGRYAKPFILTCFETLSDYLDVLGLRWSDVDTVRRKVRIKGRVHRISRALAYELRRIPREGEEVFPISSVDVMRWERAVSKEVGRRLRFL</sequence>
<organism evidence="1 2">
    <name type="scientific">Methanopyrus kandleri</name>
    <dbReference type="NCBI Taxonomy" id="2320"/>
    <lineage>
        <taxon>Archaea</taxon>
        <taxon>Methanobacteriati</taxon>
        <taxon>Methanobacteriota</taxon>
        <taxon>Methanomada group</taxon>
        <taxon>Methanopyri</taxon>
        <taxon>Methanopyrales</taxon>
        <taxon>Methanopyraceae</taxon>
        <taxon>Methanopyrus</taxon>
    </lineage>
</organism>
<dbReference type="AlphaFoldDB" id="A0A832T9V1"/>
<reference evidence="1" key="1">
    <citation type="journal article" date="2020" name="bioRxiv">
        <title>A rank-normalized archaeal taxonomy based on genome phylogeny resolves widespread incomplete and uneven classifications.</title>
        <authorList>
            <person name="Rinke C."/>
            <person name="Chuvochina M."/>
            <person name="Mussig A.J."/>
            <person name="Chaumeil P.-A."/>
            <person name="Waite D.W."/>
            <person name="Whitman W.B."/>
            <person name="Parks D.H."/>
            <person name="Hugenholtz P."/>
        </authorList>
    </citation>
    <scope>NUCLEOTIDE SEQUENCE</scope>
    <source>
        <strain evidence="1">UBA8853</strain>
    </source>
</reference>
<accession>A0A832T9V1</accession>
<protein>
    <submittedName>
        <fullName evidence="1">Uncharacterized protein</fullName>
    </submittedName>
</protein>
<dbReference type="GeneID" id="1477413"/>
<evidence type="ECO:0000313" key="1">
    <source>
        <dbReference type="EMBL" id="HII70750.1"/>
    </source>
</evidence>
<name>A0A832T9V1_9EURY</name>
<dbReference type="Proteomes" id="UP000619545">
    <property type="component" value="Unassembled WGS sequence"/>
</dbReference>
<dbReference type="RefSeq" id="WP_011018482.1">
    <property type="nucleotide sequence ID" value="NZ_DUJS01000004.1"/>
</dbReference>
<proteinExistence type="predicted"/>
<dbReference type="EMBL" id="DUJS01000004">
    <property type="protein sequence ID" value="HII70750.1"/>
    <property type="molecule type" value="Genomic_DNA"/>
</dbReference>
<evidence type="ECO:0000313" key="2">
    <source>
        <dbReference type="Proteomes" id="UP000619545"/>
    </source>
</evidence>